<dbReference type="EMBL" id="CP110436">
    <property type="protein sequence ID" value="WAQ92219.1"/>
    <property type="molecule type" value="Genomic_DNA"/>
</dbReference>
<reference evidence="2" key="1">
    <citation type="submission" date="2022-10" db="EMBL/GenBank/DDBJ databases">
        <title>Puccinia triticina Genome sequencing and assembly.</title>
        <authorList>
            <person name="Li C."/>
        </authorList>
    </citation>
    <scope>NUCLEOTIDE SEQUENCE</scope>
    <source>
        <strain evidence="2">Pt15</strain>
    </source>
</reference>
<proteinExistence type="predicted"/>
<dbReference type="GeneID" id="77804679"/>
<sequence>MSEEHVECKAHALGVSQPFPKTRCGPIHSLWSSLCARSRHRPHLTSLSQQNKAPKCGSPSRRDSGSPVPTPQAQGSAPAVHENGWVWVK</sequence>
<accession>A0ABY7D3M4</accession>
<keyword evidence="3" id="KW-1185">Reference proteome</keyword>
<name>A0ABY7D3M4_9BASI</name>
<evidence type="ECO:0000313" key="2">
    <source>
        <dbReference type="EMBL" id="WAQ92219.1"/>
    </source>
</evidence>
<dbReference type="Proteomes" id="UP001164743">
    <property type="component" value="Chromosome 16A"/>
</dbReference>
<dbReference type="RefSeq" id="XP_053027774.1">
    <property type="nucleotide sequence ID" value="XM_053163784.1"/>
</dbReference>
<protein>
    <submittedName>
        <fullName evidence="2">Uncharacterized protein</fullName>
    </submittedName>
</protein>
<evidence type="ECO:0000256" key="1">
    <source>
        <dbReference type="SAM" id="MobiDB-lite"/>
    </source>
</evidence>
<gene>
    <name evidence="2" type="ORF">PtA15_16A125</name>
</gene>
<organism evidence="2 3">
    <name type="scientific">Puccinia triticina</name>
    <dbReference type="NCBI Taxonomy" id="208348"/>
    <lineage>
        <taxon>Eukaryota</taxon>
        <taxon>Fungi</taxon>
        <taxon>Dikarya</taxon>
        <taxon>Basidiomycota</taxon>
        <taxon>Pucciniomycotina</taxon>
        <taxon>Pucciniomycetes</taxon>
        <taxon>Pucciniales</taxon>
        <taxon>Pucciniaceae</taxon>
        <taxon>Puccinia</taxon>
    </lineage>
</organism>
<feature type="region of interest" description="Disordered" evidence="1">
    <location>
        <begin position="41"/>
        <end position="89"/>
    </location>
</feature>
<evidence type="ECO:0000313" key="3">
    <source>
        <dbReference type="Proteomes" id="UP001164743"/>
    </source>
</evidence>